<gene>
    <name evidence="2" type="ORF">TDIB3V08_LOCUS7510</name>
</gene>
<dbReference type="EMBL" id="OA568250">
    <property type="protein sequence ID" value="CAD7201309.1"/>
    <property type="molecule type" value="Genomic_DNA"/>
</dbReference>
<accession>A0A7R8ZB88</accession>
<dbReference type="AlphaFoldDB" id="A0A7R8ZB88"/>
<feature type="compositionally biased region" description="Low complexity" evidence="1">
    <location>
        <begin position="162"/>
        <end position="174"/>
    </location>
</feature>
<evidence type="ECO:0000256" key="1">
    <source>
        <dbReference type="SAM" id="MobiDB-lite"/>
    </source>
</evidence>
<sequence>MAQWGNELEILSDLDKLSVFTTGQLTKDTLIRRGNKIVTSTSFGRGTVNKRPGKEPKIGNHFHPSSQSSSASSYSSDLEDLALENEMAFGLTAPPPFSLGRSRLMSYEASHEDNKIARREAALQIQLRMACGKGYSNELIERYLMQHQVSSDKEEQFADCHGSGSASSISNGTSPVKSSPHQSPPPCVPKPAKDLPWERCQVEKQILDPVYTTPSPEPDPEVTDVSQPSPPKKQSSGSNETTSALLDTLKTTGFSIDGIEYIRLGSDGCPGRNKNSTVIGVVRQSLFLRKSSLDLKEEQAESYRRVNTTSAREL</sequence>
<feature type="region of interest" description="Disordered" evidence="1">
    <location>
        <begin position="210"/>
        <end position="241"/>
    </location>
</feature>
<proteinExistence type="predicted"/>
<name>A0A7R8ZB88_TIMDO</name>
<evidence type="ECO:0000313" key="2">
    <source>
        <dbReference type="EMBL" id="CAD7201309.1"/>
    </source>
</evidence>
<organism evidence="2">
    <name type="scientific">Timema douglasi</name>
    <name type="common">Walking stick</name>
    <dbReference type="NCBI Taxonomy" id="61478"/>
    <lineage>
        <taxon>Eukaryota</taxon>
        <taxon>Metazoa</taxon>
        <taxon>Ecdysozoa</taxon>
        <taxon>Arthropoda</taxon>
        <taxon>Hexapoda</taxon>
        <taxon>Insecta</taxon>
        <taxon>Pterygota</taxon>
        <taxon>Neoptera</taxon>
        <taxon>Polyneoptera</taxon>
        <taxon>Phasmatodea</taxon>
        <taxon>Timematodea</taxon>
        <taxon>Timematoidea</taxon>
        <taxon>Timematidae</taxon>
        <taxon>Timema</taxon>
    </lineage>
</organism>
<reference evidence="2" key="1">
    <citation type="submission" date="2020-11" db="EMBL/GenBank/DDBJ databases">
        <authorList>
            <person name="Tran Van P."/>
        </authorList>
    </citation>
    <scope>NUCLEOTIDE SEQUENCE</scope>
</reference>
<feature type="compositionally biased region" description="Low complexity" evidence="1">
    <location>
        <begin position="65"/>
        <end position="76"/>
    </location>
</feature>
<feature type="region of interest" description="Disordered" evidence="1">
    <location>
        <begin position="154"/>
        <end position="193"/>
    </location>
</feature>
<feature type="region of interest" description="Disordered" evidence="1">
    <location>
        <begin position="42"/>
        <end position="77"/>
    </location>
</feature>
<protein>
    <submittedName>
        <fullName evidence="2">Uncharacterized protein</fullName>
    </submittedName>
</protein>